<gene>
    <name evidence="2" type="ORF">HETSPECPRED_001396</name>
</gene>
<dbReference type="Proteomes" id="UP000664521">
    <property type="component" value="Unassembled WGS sequence"/>
</dbReference>
<sequence length="346" mass="39186">MAIEQLRAAVQMTPIIDHHAHNLLLSSELEAHSMLSITTEATGSAIDQTTSTLAHLRAVHQLANILNCEDSWSSVQAHLLAKRRLHDNSWEKYCFRGIETVLIDDGLDAETVHPYQWHDRLTRSGCKRIMRIEKVAENILNVLWNGYHRSSEGHMQVAHSRFFEHFISSFSDEIESAMKDEMVVGFKTVVCYRTGLALPDSVDRNAAASSLHAMLQCSDPKSKFNRLADDVLSPFLVHLTAELLTREHCIKPIQFHTGLGDNDILLRFSSSSHLQPFIEKYPSVPIVLLHASYPFTREAGYLASTYRNVYLDIGEVFPMVSQEGQENVIREALELCPSEKLMWSTE</sequence>
<dbReference type="AlphaFoldDB" id="A0A8H3J177"/>
<comment type="caution">
    <text evidence="2">The sequence shown here is derived from an EMBL/GenBank/DDBJ whole genome shotgun (WGS) entry which is preliminary data.</text>
</comment>
<dbReference type="Pfam" id="PF04909">
    <property type="entry name" value="Amidohydro_2"/>
    <property type="match status" value="1"/>
</dbReference>
<dbReference type="InterPro" id="IPR006680">
    <property type="entry name" value="Amidohydro-rel"/>
</dbReference>
<dbReference type="PANTHER" id="PTHR43383:SF2">
    <property type="entry name" value="AMIDOHYDROLASE 2 FAMILY PROTEIN"/>
    <property type="match status" value="1"/>
</dbReference>
<keyword evidence="3" id="KW-1185">Reference proteome</keyword>
<feature type="domain" description="Amidohydrolase-related" evidence="1">
    <location>
        <begin position="252"/>
        <end position="345"/>
    </location>
</feature>
<evidence type="ECO:0000259" key="1">
    <source>
        <dbReference type="Pfam" id="PF04909"/>
    </source>
</evidence>
<organism evidence="2 3">
    <name type="scientific">Heterodermia speciosa</name>
    <dbReference type="NCBI Taxonomy" id="116794"/>
    <lineage>
        <taxon>Eukaryota</taxon>
        <taxon>Fungi</taxon>
        <taxon>Dikarya</taxon>
        <taxon>Ascomycota</taxon>
        <taxon>Pezizomycotina</taxon>
        <taxon>Lecanoromycetes</taxon>
        <taxon>OSLEUM clade</taxon>
        <taxon>Lecanoromycetidae</taxon>
        <taxon>Caliciales</taxon>
        <taxon>Physciaceae</taxon>
        <taxon>Heterodermia</taxon>
    </lineage>
</organism>
<proteinExistence type="predicted"/>
<dbReference type="OrthoDB" id="3364440at2759"/>
<dbReference type="InterPro" id="IPR032466">
    <property type="entry name" value="Metal_Hydrolase"/>
</dbReference>
<evidence type="ECO:0000313" key="3">
    <source>
        <dbReference type="Proteomes" id="UP000664521"/>
    </source>
</evidence>
<evidence type="ECO:0000313" key="2">
    <source>
        <dbReference type="EMBL" id="CAF9938829.1"/>
    </source>
</evidence>
<accession>A0A8H3J177</accession>
<dbReference type="EMBL" id="CAJPDS010000120">
    <property type="protein sequence ID" value="CAF9938829.1"/>
    <property type="molecule type" value="Genomic_DNA"/>
</dbReference>
<dbReference type="Gene3D" id="3.20.20.140">
    <property type="entry name" value="Metal-dependent hydrolases"/>
    <property type="match status" value="1"/>
</dbReference>
<dbReference type="PANTHER" id="PTHR43383">
    <property type="entry name" value="NODULIN 6"/>
    <property type="match status" value="1"/>
</dbReference>
<reference evidence="2" key="1">
    <citation type="submission" date="2021-03" db="EMBL/GenBank/DDBJ databases">
        <authorList>
            <person name="Tagirdzhanova G."/>
        </authorList>
    </citation>
    <scope>NUCLEOTIDE SEQUENCE</scope>
</reference>
<dbReference type="GO" id="GO:0016787">
    <property type="term" value="F:hydrolase activity"/>
    <property type="evidence" value="ECO:0007669"/>
    <property type="project" value="InterPro"/>
</dbReference>
<dbReference type="SUPFAM" id="SSF51556">
    <property type="entry name" value="Metallo-dependent hydrolases"/>
    <property type="match status" value="1"/>
</dbReference>
<name>A0A8H3J177_9LECA</name>
<protein>
    <recommendedName>
        <fullName evidence="1">Amidohydrolase-related domain-containing protein</fullName>
    </recommendedName>
</protein>